<dbReference type="InterPro" id="IPR012349">
    <property type="entry name" value="Split_barrel_FMN-bd"/>
</dbReference>
<feature type="domain" description="Pyridoxamine 5'-phosphate oxidase N-terminal" evidence="1">
    <location>
        <begin position="6"/>
        <end position="118"/>
    </location>
</feature>
<dbReference type="Pfam" id="PF01243">
    <property type="entry name" value="PNPOx_N"/>
    <property type="match status" value="1"/>
</dbReference>
<reference evidence="3" key="1">
    <citation type="submission" date="2017-09" db="EMBL/GenBank/DDBJ databases">
        <title>Depth-based differentiation of microbial function through sediment-hosted aquifers and enrichment of novel symbionts in the deep terrestrial subsurface.</title>
        <authorList>
            <person name="Probst A.J."/>
            <person name="Ladd B."/>
            <person name="Jarett J.K."/>
            <person name="Geller-Mcgrath D.E."/>
            <person name="Sieber C.M.K."/>
            <person name="Emerson J.B."/>
            <person name="Anantharaman K."/>
            <person name="Thomas B.C."/>
            <person name="Malmstrom R."/>
            <person name="Stieglmeier M."/>
            <person name="Klingl A."/>
            <person name="Woyke T."/>
            <person name="Ryan C.M."/>
            <person name="Banfield J.F."/>
        </authorList>
    </citation>
    <scope>NUCLEOTIDE SEQUENCE [LARGE SCALE GENOMIC DNA]</scope>
</reference>
<dbReference type="AlphaFoldDB" id="A0A2H0WMM7"/>
<evidence type="ECO:0000313" key="2">
    <source>
        <dbReference type="EMBL" id="PIS13906.1"/>
    </source>
</evidence>
<organism evidence="2 3">
    <name type="scientific">Candidatus Shapirobacteria bacterium CG09_land_8_20_14_0_10_47_13</name>
    <dbReference type="NCBI Taxonomy" id="1974481"/>
    <lineage>
        <taxon>Bacteria</taxon>
        <taxon>Candidatus Shapironibacteriota</taxon>
    </lineage>
</organism>
<dbReference type="EMBL" id="PEZJ01000020">
    <property type="protein sequence ID" value="PIS13906.1"/>
    <property type="molecule type" value="Genomic_DNA"/>
</dbReference>
<dbReference type="SUPFAM" id="SSF50475">
    <property type="entry name" value="FMN-binding split barrel"/>
    <property type="match status" value="1"/>
</dbReference>
<proteinExistence type="predicted"/>
<dbReference type="Gene3D" id="2.30.110.10">
    <property type="entry name" value="Electron Transport, Fmn-binding Protein, Chain A"/>
    <property type="match status" value="1"/>
</dbReference>
<dbReference type="PANTHER" id="PTHR40660:SF1">
    <property type="entry name" value="5'-PHOSPHATE OXIDASE PUTATIVE DOMAIN-CONTAINING PROTEIN-RELATED"/>
    <property type="match status" value="1"/>
</dbReference>
<sequence length="129" mass="14508">MIKITDQQKRLIEEKAIALATADLNSTPNVVGVACCKVVDDNKILITDNYMNKTRKNLLENKKIAIAVWSRDEKEGYQFKGMAEYLKSGEWKKMVDSDPDNEGLSHKAAVLITVEEIWDLVSPKLLAAK</sequence>
<evidence type="ECO:0000259" key="1">
    <source>
        <dbReference type="Pfam" id="PF01243"/>
    </source>
</evidence>
<gene>
    <name evidence="2" type="ORF">COT65_01545</name>
</gene>
<dbReference type="PROSITE" id="PS51257">
    <property type="entry name" value="PROKAR_LIPOPROTEIN"/>
    <property type="match status" value="1"/>
</dbReference>
<protein>
    <recommendedName>
        <fullName evidence="1">Pyridoxamine 5'-phosphate oxidase N-terminal domain-containing protein</fullName>
    </recommendedName>
</protein>
<dbReference type="InterPro" id="IPR011576">
    <property type="entry name" value="Pyridox_Oxase_N"/>
</dbReference>
<evidence type="ECO:0000313" key="3">
    <source>
        <dbReference type="Proteomes" id="UP000230033"/>
    </source>
</evidence>
<accession>A0A2H0WMM7</accession>
<name>A0A2H0WMM7_9BACT</name>
<comment type="caution">
    <text evidence="2">The sequence shown here is derived from an EMBL/GenBank/DDBJ whole genome shotgun (WGS) entry which is preliminary data.</text>
</comment>
<dbReference type="PANTHER" id="PTHR40660">
    <property type="entry name" value="5'-PHOSPHATE OXIDASE PUTATIVE DOMAIN-CONTAINING PROTEIN-RELATED"/>
    <property type="match status" value="1"/>
</dbReference>
<dbReference type="Proteomes" id="UP000230033">
    <property type="component" value="Unassembled WGS sequence"/>
</dbReference>